<accession>A0A8J2WLV4</accession>
<evidence type="ECO:0000313" key="1">
    <source>
        <dbReference type="EMBL" id="CAH0103881.1"/>
    </source>
</evidence>
<proteinExistence type="predicted"/>
<sequence length="82" mass="9314">MHRISANYTSNELDYSFSNIRCIARNTGLLRHNINRSLGLAPVAALPNRMCVAELSSRFGKSCRIDKTRFAESFLPNRHGFQ</sequence>
<keyword evidence="2" id="KW-1185">Reference proteome</keyword>
<gene>
    <name evidence="1" type="ORF">DGAL_LOCUS6558</name>
</gene>
<dbReference type="Proteomes" id="UP000789390">
    <property type="component" value="Unassembled WGS sequence"/>
</dbReference>
<name>A0A8J2WLV4_9CRUS</name>
<evidence type="ECO:0000313" key="2">
    <source>
        <dbReference type="Proteomes" id="UP000789390"/>
    </source>
</evidence>
<organism evidence="1 2">
    <name type="scientific">Daphnia galeata</name>
    <dbReference type="NCBI Taxonomy" id="27404"/>
    <lineage>
        <taxon>Eukaryota</taxon>
        <taxon>Metazoa</taxon>
        <taxon>Ecdysozoa</taxon>
        <taxon>Arthropoda</taxon>
        <taxon>Crustacea</taxon>
        <taxon>Branchiopoda</taxon>
        <taxon>Diplostraca</taxon>
        <taxon>Cladocera</taxon>
        <taxon>Anomopoda</taxon>
        <taxon>Daphniidae</taxon>
        <taxon>Daphnia</taxon>
    </lineage>
</organism>
<dbReference type="AlphaFoldDB" id="A0A8J2WLV4"/>
<reference evidence="1" key="1">
    <citation type="submission" date="2021-11" db="EMBL/GenBank/DDBJ databases">
        <authorList>
            <person name="Schell T."/>
        </authorList>
    </citation>
    <scope>NUCLEOTIDE SEQUENCE</scope>
    <source>
        <strain evidence="1">M5</strain>
    </source>
</reference>
<comment type="caution">
    <text evidence="1">The sequence shown here is derived from an EMBL/GenBank/DDBJ whole genome shotgun (WGS) entry which is preliminary data.</text>
</comment>
<dbReference type="EMBL" id="CAKKLH010000118">
    <property type="protein sequence ID" value="CAH0103881.1"/>
    <property type="molecule type" value="Genomic_DNA"/>
</dbReference>
<protein>
    <submittedName>
        <fullName evidence="1">Uncharacterized protein</fullName>
    </submittedName>
</protein>